<name>A0AAD7K7T2_9AGAR</name>
<feature type="transmembrane region" description="Helical" evidence="1">
    <location>
        <begin position="38"/>
        <end position="65"/>
    </location>
</feature>
<feature type="transmembrane region" description="Helical" evidence="1">
    <location>
        <begin position="164"/>
        <end position="189"/>
    </location>
</feature>
<evidence type="ECO:0000313" key="3">
    <source>
        <dbReference type="EMBL" id="KAJ7780114.1"/>
    </source>
</evidence>
<reference evidence="3" key="1">
    <citation type="submission" date="2023-03" db="EMBL/GenBank/DDBJ databases">
        <title>Massive genome expansion in bonnet fungi (Mycena s.s.) driven by repeated elements and novel gene families across ecological guilds.</title>
        <authorList>
            <consortium name="Lawrence Berkeley National Laboratory"/>
            <person name="Harder C.B."/>
            <person name="Miyauchi S."/>
            <person name="Viragh M."/>
            <person name="Kuo A."/>
            <person name="Thoen E."/>
            <person name="Andreopoulos B."/>
            <person name="Lu D."/>
            <person name="Skrede I."/>
            <person name="Drula E."/>
            <person name="Henrissat B."/>
            <person name="Morin E."/>
            <person name="Kohler A."/>
            <person name="Barry K."/>
            <person name="LaButti K."/>
            <person name="Morin E."/>
            <person name="Salamov A."/>
            <person name="Lipzen A."/>
            <person name="Mereny Z."/>
            <person name="Hegedus B."/>
            <person name="Baldrian P."/>
            <person name="Stursova M."/>
            <person name="Weitz H."/>
            <person name="Taylor A."/>
            <person name="Grigoriev I.V."/>
            <person name="Nagy L.G."/>
            <person name="Martin F."/>
            <person name="Kauserud H."/>
        </authorList>
    </citation>
    <scope>NUCLEOTIDE SEQUENCE</scope>
    <source>
        <strain evidence="3">CBHHK188m</strain>
    </source>
</reference>
<dbReference type="AlphaFoldDB" id="A0AAD7K7T2"/>
<feature type="transmembrane region" description="Helical" evidence="1">
    <location>
        <begin position="118"/>
        <end position="139"/>
    </location>
</feature>
<proteinExistence type="predicted"/>
<evidence type="ECO:0000313" key="4">
    <source>
        <dbReference type="Proteomes" id="UP001215280"/>
    </source>
</evidence>
<sequence>MIISPSMRFRLQGTLVHLARMPSPSSNSKSVASFDPNATIGALQIGVLVSYFLFGLTTAQVYAYYGRFPKDPSRMKWLVAGVWLCELAHATCIGHALYVMTIIEYGQPQLLAELPRSLGISALFNGIIAFCGVFSFHLINPGPKTATSVQGFFSFRIYRLSKSLYIPCFTWMLSFLFLSATAVVFSVGLPKIPFTTYEAEWSWLFYTMWGIAAGNDSAIALTLVFWLYPRRDKSHQITVAMIDKLIAWTIETGVLTSAAAILNLACFATMKDNFIWIAWYVVTARLYSNSFLARRAKESDAALDADFVDSLNSRTTLRTINGLSTSVPYPVYPVSFRSYQRRAFPLTTTSRAVLGWKPRWWKFPFPSACLRPPPRCRKTNF</sequence>
<keyword evidence="1" id="KW-1133">Transmembrane helix</keyword>
<dbReference type="PANTHER" id="PTHR40465:SF1">
    <property type="entry name" value="DUF6534 DOMAIN-CONTAINING PROTEIN"/>
    <property type="match status" value="1"/>
</dbReference>
<organism evidence="3 4">
    <name type="scientific">Mycena maculata</name>
    <dbReference type="NCBI Taxonomy" id="230809"/>
    <lineage>
        <taxon>Eukaryota</taxon>
        <taxon>Fungi</taxon>
        <taxon>Dikarya</taxon>
        <taxon>Basidiomycota</taxon>
        <taxon>Agaricomycotina</taxon>
        <taxon>Agaricomycetes</taxon>
        <taxon>Agaricomycetidae</taxon>
        <taxon>Agaricales</taxon>
        <taxon>Marasmiineae</taxon>
        <taxon>Mycenaceae</taxon>
        <taxon>Mycena</taxon>
    </lineage>
</organism>
<dbReference type="Pfam" id="PF20152">
    <property type="entry name" value="DUF6534"/>
    <property type="match status" value="1"/>
</dbReference>
<keyword evidence="1" id="KW-0812">Transmembrane</keyword>
<dbReference type="InterPro" id="IPR045339">
    <property type="entry name" value="DUF6534"/>
</dbReference>
<evidence type="ECO:0000256" key="1">
    <source>
        <dbReference type="SAM" id="Phobius"/>
    </source>
</evidence>
<feature type="transmembrane region" description="Helical" evidence="1">
    <location>
        <begin position="77"/>
        <end position="98"/>
    </location>
</feature>
<gene>
    <name evidence="3" type="ORF">DFH07DRAFT_463512</name>
</gene>
<accession>A0AAD7K7T2</accession>
<comment type="caution">
    <text evidence="3">The sequence shown here is derived from an EMBL/GenBank/DDBJ whole genome shotgun (WGS) entry which is preliminary data.</text>
</comment>
<protein>
    <recommendedName>
        <fullName evidence="2">DUF6534 domain-containing protein</fullName>
    </recommendedName>
</protein>
<keyword evidence="1" id="KW-0472">Membrane</keyword>
<feature type="transmembrane region" description="Helical" evidence="1">
    <location>
        <begin position="201"/>
        <end position="228"/>
    </location>
</feature>
<evidence type="ECO:0000259" key="2">
    <source>
        <dbReference type="Pfam" id="PF20152"/>
    </source>
</evidence>
<dbReference type="EMBL" id="JARJLG010000006">
    <property type="protein sequence ID" value="KAJ7780114.1"/>
    <property type="molecule type" value="Genomic_DNA"/>
</dbReference>
<feature type="domain" description="DUF6534" evidence="2">
    <location>
        <begin position="214"/>
        <end position="293"/>
    </location>
</feature>
<dbReference type="Proteomes" id="UP001215280">
    <property type="component" value="Unassembled WGS sequence"/>
</dbReference>
<feature type="transmembrane region" description="Helical" evidence="1">
    <location>
        <begin position="276"/>
        <end position="293"/>
    </location>
</feature>
<keyword evidence="4" id="KW-1185">Reference proteome</keyword>
<dbReference type="PANTHER" id="PTHR40465">
    <property type="entry name" value="CHROMOSOME 1, WHOLE GENOME SHOTGUN SEQUENCE"/>
    <property type="match status" value="1"/>
</dbReference>
<feature type="transmembrane region" description="Helical" evidence="1">
    <location>
        <begin position="248"/>
        <end position="270"/>
    </location>
</feature>